<dbReference type="InterPro" id="IPR036388">
    <property type="entry name" value="WH-like_DNA-bd_sf"/>
</dbReference>
<proteinExistence type="predicted"/>
<evidence type="ECO:0000259" key="1">
    <source>
        <dbReference type="Pfam" id="PF03551"/>
    </source>
</evidence>
<dbReference type="EMBL" id="PQWO01000042">
    <property type="protein sequence ID" value="PZD70341.1"/>
    <property type="molecule type" value="Genomic_DNA"/>
</dbReference>
<feature type="domain" description="Transcription regulator PadR C-terminal" evidence="2">
    <location>
        <begin position="92"/>
        <end position="174"/>
    </location>
</feature>
<dbReference type="RefSeq" id="WP_110989104.1">
    <property type="nucleotide sequence ID" value="NZ_CAWNWM010000042.1"/>
</dbReference>
<dbReference type="InterPro" id="IPR005149">
    <property type="entry name" value="Tscrpt_reg_PadR_N"/>
</dbReference>
<keyword evidence="4" id="KW-1185">Reference proteome</keyword>
<dbReference type="PANTHER" id="PTHR43252:SF4">
    <property type="entry name" value="TRANSCRIPTIONAL REGULATORY PROTEIN"/>
    <property type="match status" value="1"/>
</dbReference>
<sequence>MALAHTVLALLAQQPKSGYDVSKCFDEGLSCYWRASQQQVYRELSKMEAQGWVDFETVPQEGKPDKKIYQITLEGWEEFTRWYAEPTERTQIREDLLVKVMIGYKMPRDLLRKELHHRLKLHQAQLAMYKEKQAAYLSKVKPPAEIQFKYLTLKRGIAYEESWLTWCSDVLEFLDQYEADTDGR</sequence>
<name>A0A2W1JM31_9CYAN</name>
<dbReference type="AlphaFoldDB" id="A0A2W1JM31"/>
<dbReference type="InterPro" id="IPR018309">
    <property type="entry name" value="Tscrpt_reg_PadR_C"/>
</dbReference>
<reference evidence="3 4" key="1">
    <citation type="journal article" date="2018" name="Sci. Rep.">
        <title>A novel species of the marine cyanobacterium Acaryochloris with a unique pigment content and lifestyle.</title>
        <authorList>
            <person name="Partensky F."/>
            <person name="Six C."/>
            <person name="Ratin M."/>
            <person name="Garczarek L."/>
            <person name="Vaulot D."/>
            <person name="Probert I."/>
            <person name="Calteau A."/>
            <person name="Gourvil P."/>
            <person name="Marie D."/>
            <person name="Grebert T."/>
            <person name="Bouchier C."/>
            <person name="Le Panse S."/>
            <person name="Gachenot M."/>
            <person name="Rodriguez F."/>
            <person name="Garrido J.L."/>
        </authorList>
    </citation>
    <scope>NUCLEOTIDE SEQUENCE [LARGE SCALE GENOMIC DNA]</scope>
    <source>
        <strain evidence="3 4">RCC1774</strain>
    </source>
</reference>
<dbReference type="PANTHER" id="PTHR43252">
    <property type="entry name" value="TRANSCRIPTIONAL REGULATOR YQJI"/>
    <property type="match status" value="1"/>
</dbReference>
<feature type="domain" description="Transcription regulator PadR N-terminal" evidence="1">
    <location>
        <begin position="7"/>
        <end position="80"/>
    </location>
</feature>
<evidence type="ECO:0008006" key="5">
    <source>
        <dbReference type="Google" id="ProtNLM"/>
    </source>
</evidence>
<gene>
    <name evidence="3" type="ORF">C1752_13974</name>
</gene>
<dbReference type="Pfam" id="PF03551">
    <property type="entry name" value="PadR"/>
    <property type="match status" value="1"/>
</dbReference>
<protein>
    <recommendedName>
        <fullName evidence="5">PadR family transcriptional regulator</fullName>
    </recommendedName>
</protein>
<evidence type="ECO:0000313" key="4">
    <source>
        <dbReference type="Proteomes" id="UP000248857"/>
    </source>
</evidence>
<evidence type="ECO:0000259" key="2">
    <source>
        <dbReference type="Pfam" id="PF10400"/>
    </source>
</evidence>
<evidence type="ECO:0000313" key="3">
    <source>
        <dbReference type="EMBL" id="PZD70341.1"/>
    </source>
</evidence>
<dbReference type="SUPFAM" id="SSF46785">
    <property type="entry name" value="Winged helix' DNA-binding domain"/>
    <property type="match status" value="1"/>
</dbReference>
<dbReference type="InterPro" id="IPR036390">
    <property type="entry name" value="WH_DNA-bd_sf"/>
</dbReference>
<accession>A0A2W1JM31</accession>
<comment type="caution">
    <text evidence="3">The sequence shown here is derived from an EMBL/GenBank/DDBJ whole genome shotgun (WGS) entry which is preliminary data.</text>
</comment>
<organism evidence="3 4">
    <name type="scientific">Acaryochloris thomasi RCC1774</name>
    <dbReference type="NCBI Taxonomy" id="1764569"/>
    <lineage>
        <taxon>Bacteria</taxon>
        <taxon>Bacillati</taxon>
        <taxon>Cyanobacteriota</taxon>
        <taxon>Cyanophyceae</taxon>
        <taxon>Acaryochloridales</taxon>
        <taxon>Acaryochloridaceae</taxon>
        <taxon>Acaryochloris</taxon>
        <taxon>Acaryochloris thomasi</taxon>
    </lineage>
</organism>
<dbReference type="OrthoDB" id="9783723at2"/>
<dbReference type="Gene3D" id="1.10.10.10">
    <property type="entry name" value="Winged helix-like DNA-binding domain superfamily/Winged helix DNA-binding domain"/>
    <property type="match status" value="1"/>
</dbReference>
<dbReference type="Proteomes" id="UP000248857">
    <property type="component" value="Unassembled WGS sequence"/>
</dbReference>
<dbReference type="Pfam" id="PF10400">
    <property type="entry name" value="Vir_act_alpha_C"/>
    <property type="match status" value="1"/>
</dbReference>
<dbReference type="Gene3D" id="6.10.140.190">
    <property type="match status" value="1"/>
</dbReference>